<protein>
    <submittedName>
        <fullName evidence="1">Uncharacterized protein</fullName>
    </submittedName>
</protein>
<dbReference type="Proteomes" id="UP000324222">
    <property type="component" value="Unassembled WGS sequence"/>
</dbReference>
<evidence type="ECO:0000313" key="1">
    <source>
        <dbReference type="EMBL" id="MPC49038.1"/>
    </source>
</evidence>
<gene>
    <name evidence="1" type="ORF">E2C01_042826</name>
</gene>
<reference evidence="1 2" key="1">
    <citation type="submission" date="2019-05" db="EMBL/GenBank/DDBJ databases">
        <title>Another draft genome of Portunus trituberculatus and its Hox gene families provides insights of decapod evolution.</title>
        <authorList>
            <person name="Jeong J.-H."/>
            <person name="Song I."/>
            <person name="Kim S."/>
            <person name="Choi T."/>
            <person name="Kim D."/>
            <person name="Ryu S."/>
            <person name="Kim W."/>
        </authorList>
    </citation>
    <scope>NUCLEOTIDE SEQUENCE [LARGE SCALE GENOMIC DNA]</scope>
    <source>
        <tissue evidence="1">Muscle</tissue>
    </source>
</reference>
<comment type="caution">
    <text evidence="1">The sequence shown here is derived from an EMBL/GenBank/DDBJ whole genome shotgun (WGS) entry which is preliminary data.</text>
</comment>
<proteinExistence type="predicted"/>
<sequence>MYSFHHDVLPPTHTVLSTSNPLPAQCCSSLPSVLSCPSPILMPFLLTPSFTQPQPFLRRAPQLREEAEIYPKNQYRQSAGRPSTPEPHTCSWVAAYQGESSLPAMKLVPQLRYKGQVR</sequence>
<evidence type="ECO:0000313" key="2">
    <source>
        <dbReference type="Proteomes" id="UP000324222"/>
    </source>
</evidence>
<dbReference type="AlphaFoldDB" id="A0A5B7FVU3"/>
<organism evidence="1 2">
    <name type="scientific">Portunus trituberculatus</name>
    <name type="common">Swimming crab</name>
    <name type="synonym">Neptunus trituberculatus</name>
    <dbReference type="NCBI Taxonomy" id="210409"/>
    <lineage>
        <taxon>Eukaryota</taxon>
        <taxon>Metazoa</taxon>
        <taxon>Ecdysozoa</taxon>
        <taxon>Arthropoda</taxon>
        <taxon>Crustacea</taxon>
        <taxon>Multicrustacea</taxon>
        <taxon>Malacostraca</taxon>
        <taxon>Eumalacostraca</taxon>
        <taxon>Eucarida</taxon>
        <taxon>Decapoda</taxon>
        <taxon>Pleocyemata</taxon>
        <taxon>Brachyura</taxon>
        <taxon>Eubrachyura</taxon>
        <taxon>Portunoidea</taxon>
        <taxon>Portunidae</taxon>
        <taxon>Portuninae</taxon>
        <taxon>Portunus</taxon>
    </lineage>
</organism>
<name>A0A5B7FVU3_PORTR</name>
<keyword evidence="2" id="KW-1185">Reference proteome</keyword>
<dbReference type="EMBL" id="VSRR010008631">
    <property type="protein sequence ID" value="MPC49038.1"/>
    <property type="molecule type" value="Genomic_DNA"/>
</dbReference>
<accession>A0A5B7FVU3</accession>